<feature type="repeat" description="ANK" evidence="3">
    <location>
        <begin position="1027"/>
        <end position="1059"/>
    </location>
</feature>
<dbReference type="RefSeq" id="XP_012653855.1">
    <property type="nucleotide sequence ID" value="XM_012798401.1"/>
</dbReference>
<feature type="compositionally biased region" description="Polar residues" evidence="4">
    <location>
        <begin position="634"/>
        <end position="667"/>
    </location>
</feature>
<feature type="compositionally biased region" description="Polar residues" evidence="4">
    <location>
        <begin position="389"/>
        <end position="399"/>
    </location>
</feature>
<keyword evidence="1" id="KW-0677">Repeat</keyword>
<evidence type="ECO:0000256" key="2">
    <source>
        <dbReference type="ARBA" id="ARBA00023043"/>
    </source>
</evidence>
<dbReference type="PANTHER" id="PTHR46680">
    <property type="entry name" value="NF-KAPPA-B INHIBITOR ALPHA"/>
    <property type="match status" value="1"/>
</dbReference>
<dbReference type="PANTHER" id="PTHR46680:SF3">
    <property type="entry name" value="NF-KAPPA-B INHIBITOR CACTUS"/>
    <property type="match status" value="1"/>
</dbReference>
<evidence type="ECO:0000256" key="1">
    <source>
        <dbReference type="ARBA" id="ARBA00022737"/>
    </source>
</evidence>
<feature type="compositionally biased region" description="Low complexity" evidence="4">
    <location>
        <begin position="327"/>
        <end position="339"/>
    </location>
</feature>
<evidence type="ECO:0000313" key="5">
    <source>
        <dbReference type="EMBL" id="EWS73625.1"/>
    </source>
</evidence>
<feature type="compositionally biased region" description="Basic and acidic residues" evidence="4">
    <location>
        <begin position="276"/>
        <end position="288"/>
    </location>
</feature>
<dbReference type="KEGG" id="tet:TTHERM_000255648"/>
<dbReference type="InterPro" id="IPR051070">
    <property type="entry name" value="NF-kappa-B_inhibitor"/>
</dbReference>
<dbReference type="SUPFAM" id="SSF48403">
    <property type="entry name" value="Ankyrin repeat"/>
    <property type="match status" value="1"/>
</dbReference>
<name>W7X2U7_TETTS</name>
<protein>
    <submittedName>
        <fullName evidence="5">Ataxin-2 amine-terminal region family protein</fullName>
    </submittedName>
</protein>
<organism evidence="5 6">
    <name type="scientific">Tetrahymena thermophila (strain SB210)</name>
    <dbReference type="NCBI Taxonomy" id="312017"/>
    <lineage>
        <taxon>Eukaryota</taxon>
        <taxon>Sar</taxon>
        <taxon>Alveolata</taxon>
        <taxon>Ciliophora</taxon>
        <taxon>Intramacronucleata</taxon>
        <taxon>Oligohymenophorea</taxon>
        <taxon>Hymenostomatida</taxon>
        <taxon>Tetrahymenina</taxon>
        <taxon>Tetrahymenidae</taxon>
        <taxon>Tetrahymena</taxon>
    </lineage>
</organism>
<dbReference type="EMBL" id="GG662647">
    <property type="protein sequence ID" value="EWS73625.1"/>
    <property type="molecule type" value="Genomic_DNA"/>
</dbReference>
<dbReference type="STRING" id="312017.W7X2U7"/>
<evidence type="ECO:0000256" key="4">
    <source>
        <dbReference type="SAM" id="MobiDB-lite"/>
    </source>
</evidence>
<gene>
    <name evidence="5" type="ORF">TTHERM_000255648</name>
</gene>
<evidence type="ECO:0000256" key="3">
    <source>
        <dbReference type="PROSITE-ProRule" id="PRU00023"/>
    </source>
</evidence>
<dbReference type="AlphaFoldDB" id="W7X2U7"/>
<dbReference type="InterPro" id="IPR036770">
    <property type="entry name" value="Ankyrin_rpt-contain_sf"/>
</dbReference>
<evidence type="ECO:0000313" key="6">
    <source>
        <dbReference type="Proteomes" id="UP000009168"/>
    </source>
</evidence>
<dbReference type="InterPro" id="IPR002110">
    <property type="entry name" value="Ankyrin_rpt"/>
</dbReference>
<feature type="compositionally biased region" description="Polar residues" evidence="4">
    <location>
        <begin position="289"/>
        <end position="307"/>
    </location>
</feature>
<dbReference type="PROSITE" id="PS50088">
    <property type="entry name" value="ANK_REPEAT"/>
    <property type="match status" value="1"/>
</dbReference>
<dbReference type="GeneID" id="24438053"/>
<feature type="compositionally biased region" description="Low complexity" evidence="4">
    <location>
        <begin position="668"/>
        <end position="682"/>
    </location>
</feature>
<proteinExistence type="predicted"/>
<keyword evidence="6" id="KW-1185">Reference proteome</keyword>
<feature type="compositionally biased region" description="Polar residues" evidence="4">
    <location>
        <begin position="340"/>
        <end position="350"/>
    </location>
</feature>
<feature type="compositionally biased region" description="Basic and acidic residues" evidence="4">
    <location>
        <begin position="376"/>
        <end position="388"/>
    </location>
</feature>
<sequence length="1144" mass="134613">MSDQGSYQDLFEALRYKPDLIKKQVEALQSKDSTMKWRLQCDEKYRTQVMNMEQYYNQNRYRMQRCINKKNIEYSKNRIIRQYSNNQVELSISNSYQLDSQISQTKNQKCQENRNSKSKKSLIKKLDKIQTVGQDFVNGIGQQNKSRKISDGQITGQDNSLIRSKFNYQKYYQDKEVSHGVQALRHRTQRSQNDSKSFSLVDLTNQLNLKTERSQEQVDAFNVKSLKQSQVTYLVQNEKEKQQQEEYQMHLNERDKFQTQTNFTIKTFYKVQEKKNEKDLAKQNEQKRQNIQKTPLTQRGNKNKQDAQLSPLNLYQILKNPNQEGSQIQNKKIQQPNQQTLSISQQTTPRVSLKEIEQQTQRQSDHNLTLIPHLKLPSDRNSHSESKQNRTQQNLPKIGSINQHLNIKINLNTDQNLLNLPSPPTLSGKKTWTDHQLPVSITSSKENFQTFQHFDDNNDWELAQNFSIPDAINQYYSKAGHPQKQSRILTHQDQVLNQIKNTTSNQKLNENYDEECQISFQAIERQDQSQIKLAGIKEKSVNSLNESQKSERISESIQQFKSNTSLQKKETYRDCTPTSNQEKWISKQLPFQNITYELFPQNKKNQHNNNIVGKEEQNTFHQQASQMNIRQMGQVSMKNSNKVEAKQISQNEAKQTTQVHSNCSSPKQINQSSLSYSQSQGSTDFSSNQQELKGNYSDEIIGDCQSKINFKLNLNIQQKNSLNKKLVSQSKLSETILSSQRLLRQTISERLKNLSQSNFENIINEKMNSKQIKKESFETFYGYVQFKFGKDQKNKMLSDLEKQKFTEFLKFIANKKQQDEDLIPKDKPISQIMPEFKLDQMKFQPKATAYNLENTNLQEMCEESFKEKENDSHNLEQYEDNYFVKQFENFKADLKVYREYKKDAQVKDLSCRKRDLWYETWIKKIEQKFTNHVQFKQDVKRVQLDSSQDIKQVKKNSIKSNLLKALMKLIKLNLSLTEVCENKLFQEGKITRKYCHAFFEAIKQNDRVQIELLLISDKYLVYSTDYLQQTPLHWAAKRGNTELLINLIKLQADVEAQDVFGRTPLYYAYREGYKDIAVILMKNKACPFSNKQNDISKYANNISNLSIHKFYRISKKMHIMIMLSTPKLRIELWKDFQNVINDIH</sequence>
<feature type="region of interest" description="Disordered" evidence="4">
    <location>
        <begin position="634"/>
        <end position="690"/>
    </location>
</feature>
<accession>W7X2U7</accession>
<reference evidence="6" key="1">
    <citation type="journal article" date="2006" name="PLoS Biol.">
        <title>Macronuclear genome sequence of the ciliate Tetrahymena thermophila, a model eukaryote.</title>
        <authorList>
            <person name="Eisen J.A."/>
            <person name="Coyne R.S."/>
            <person name="Wu M."/>
            <person name="Wu D."/>
            <person name="Thiagarajan M."/>
            <person name="Wortman J.R."/>
            <person name="Badger J.H."/>
            <person name="Ren Q."/>
            <person name="Amedeo P."/>
            <person name="Jones K.M."/>
            <person name="Tallon L.J."/>
            <person name="Delcher A.L."/>
            <person name="Salzberg S.L."/>
            <person name="Silva J.C."/>
            <person name="Haas B.J."/>
            <person name="Majoros W.H."/>
            <person name="Farzad M."/>
            <person name="Carlton J.M."/>
            <person name="Smith R.K. Jr."/>
            <person name="Garg J."/>
            <person name="Pearlman R.E."/>
            <person name="Karrer K.M."/>
            <person name="Sun L."/>
            <person name="Manning G."/>
            <person name="Elde N.C."/>
            <person name="Turkewitz A.P."/>
            <person name="Asai D.J."/>
            <person name="Wilkes D.E."/>
            <person name="Wang Y."/>
            <person name="Cai H."/>
            <person name="Collins K."/>
            <person name="Stewart B.A."/>
            <person name="Lee S.R."/>
            <person name="Wilamowska K."/>
            <person name="Weinberg Z."/>
            <person name="Ruzzo W.L."/>
            <person name="Wloga D."/>
            <person name="Gaertig J."/>
            <person name="Frankel J."/>
            <person name="Tsao C.-C."/>
            <person name="Gorovsky M.A."/>
            <person name="Keeling P.J."/>
            <person name="Waller R.F."/>
            <person name="Patron N.J."/>
            <person name="Cherry J.M."/>
            <person name="Stover N.A."/>
            <person name="Krieger C.J."/>
            <person name="del Toro C."/>
            <person name="Ryder H.F."/>
            <person name="Williamson S.C."/>
            <person name="Barbeau R.A."/>
            <person name="Hamilton E.P."/>
            <person name="Orias E."/>
        </authorList>
    </citation>
    <scope>NUCLEOTIDE SEQUENCE [LARGE SCALE GENOMIC DNA]</scope>
    <source>
        <strain evidence="6">SB210</strain>
    </source>
</reference>
<dbReference type="SMART" id="SM00248">
    <property type="entry name" value="ANK"/>
    <property type="match status" value="2"/>
</dbReference>
<feature type="region of interest" description="Disordered" evidence="4">
    <location>
        <begin position="323"/>
        <end position="399"/>
    </location>
</feature>
<keyword evidence="2 3" id="KW-0040">ANK repeat</keyword>
<dbReference type="InParanoid" id="W7X2U7"/>
<feature type="region of interest" description="Disordered" evidence="4">
    <location>
        <begin position="276"/>
        <end position="307"/>
    </location>
</feature>
<dbReference type="Proteomes" id="UP000009168">
    <property type="component" value="Unassembled WGS sequence"/>
</dbReference>
<dbReference type="Gene3D" id="1.25.40.20">
    <property type="entry name" value="Ankyrin repeat-containing domain"/>
    <property type="match status" value="1"/>
</dbReference>
<dbReference type="OrthoDB" id="285735at2759"/>
<dbReference type="Pfam" id="PF12796">
    <property type="entry name" value="Ank_2"/>
    <property type="match status" value="1"/>
</dbReference>
<dbReference type="PROSITE" id="PS50297">
    <property type="entry name" value="ANK_REP_REGION"/>
    <property type="match status" value="1"/>
</dbReference>